<reference evidence="1 2" key="1">
    <citation type="submission" date="2016-12" db="EMBL/GenBank/DDBJ databases">
        <title>The genomes of Aspergillus section Nigri reveals drivers in fungal speciation.</title>
        <authorList>
            <consortium name="DOE Joint Genome Institute"/>
            <person name="Vesth T.C."/>
            <person name="Nybo J."/>
            <person name="Theobald S."/>
            <person name="Brandl J."/>
            <person name="Frisvad J.C."/>
            <person name="Nielsen K.F."/>
            <person name="Lyhne E.K."/>
            <person name="Kogle M.E."/>
            <person name="Kuo A."/>
            <person name="Riley R."/>
            <person name="Clum A."/>
            <person name="Nolan M."/>
            <person name="Lipzen A."/>
            <person name="Salamov A."/>
            <person name="Henrissat B."/>
            <person name="Wiebenga A."/>
            <person name="De Vries R.P."/>
            <person name="Grigoriev I.V."/>
            <person name="Mortensen U.H."/>
            <person name="Andersen M.R."/>
            <person name="Baker S.E."/>
        </authorList>
    </citation>
    <scope>NUCLEOTIDE SEQUENCE [LARGE SCALE GENOMIC DNA]</scope>
    <source>
        <strain evidence="1 2">JOP 1030-1</strain>
    </source>
</reference>
<dbReference type="GeneID" id="37071796"/>
<dbReference type="AlphaFoldDB" id="A0A318ZEH2"/>
<accession>A0A318ZEH2</accession>
<gene>
    <name evidence="1" type="ORF">BP01DRAFT_142627</name>
</gene>
<organism evidence="1 2">
    <name type="scientific">Aspergillus saccharolyticus JOP 1030-1</name>
    <dbReference type="NCBI Taxonomy" id="1450539"/>
    <lineage>
        <taxon>Eukaryota</taxon>
        <taxon>Fungi</taxon>
        <taxon>Dikarya</taxon>
        <taxon>Ascomycota</taxon>
        <taxon>Pezizomycotina</taxon>
        <taxon>Eurotiomycetes</taxon>
        <taxon>Eurotiomycetidae</taxon>
        <taxon>Eurotiales</taxon>
        <taxon>Aspergillaceae</taxon>
        <taxon>Aspergillus</taxon>
        <taxon>Aspergillus subgen. Circumdati</taxon>
    </lineage>
</organism>
<evidence type="ECO:0000313" key="2">
    <source>
        <dbReference type="Proteomes" id="UP000248349"/>
    </source>
</evidence>
<dbReference type="RefSeq" id="XP_025427972.1">
    <property type="nucleotide sequence ID" value="XM_025570568.1"/>
</dbReference>
<name>A0A318ZEH2_9EURO</name>
<protein>
    <submittedName>
        <fullName evidence="1">Uncharacterized protein</fullName>
    </submittedName>
</protein>
<dbReference type="EMBL" id="KZ821256">
    <property type="protein sequence ID" value="PYH41990.1"/>
    <property type="molecule type" value="Genomic_DNA"/>
</dbReference>
<dbReference type="Proteomes" id="UP000248349">
    <property type="component" value="Unassembled WGS sequence"/>
</dbReference>
<sequence>MVGLNSCLLCWCWLVVPFLGLSGCFSLFLDYLSLWSSFSSISAQIDAVSVRSLQDHLGLLRLGL</sequence>
<proteinExistence type="predicted"/>
<evidence type="ECO:0000313" key="1">
    <source>
        <dbReference type="EMBL" id="PYH41990.1"/>
    </source>
</evidence>
<keyword evidence="2" id="KW-1185">Reference proteome</keyword>